<keyword evidence="2" id="KW-1185">Reference proteome</keyword>
<gene>
    <name evidence="1" type="ORF">BACCAP_01786</name>
</gene>
<protein>
    <submittedName>
        <fullName evidence="1">Uncharacterized protein</fullName>
    </submittedName>
</protein>
<sequence length="35" mass="4109">MGIVWEKPLINQRRYGILWTITQNGGETNADRDDF</sequence>
<comment type="caution">
    <text evidence="1">The sequence shown here is derived from an EMBL/GenBank/DDBJ whole genome shotgun (WGS) entry which is preliminary data.</text>
</comment>
<accession>A6NUA4</accession>
<dbReference type="Proteomes" id="UP000003639">
    <property type="component" value="Unassembled WGS sequence"/>
</dbReference>
<name>A6NUA4_9FIRM</name>
<evidence type="ECO:0000313" key="2">
    <source>
        <dbReference type="Proteomes" id="UP000003639"/>
    </source>
</evidence>
<organism evidence="1 2">
    <name type="scientific">Pseudoflavonifractor capillosus ATCC 29799</name>
    <dbReference type="NCBI Taxonomy" id="411467"/>
    <lineage>
        <taxon>Bacteria</taxon>
        <taxon>Bacillati</taxon>
        <taxon>Bacillota</taxon>
        <taxon>Clostridia</taxon>
        <taxon>Eubacteriales</taxon>
        <taxon>Oscillospiraceae</taxon>
        <taxon>Pseudoflavonifractor</taxon>
    </lineage>
</organism>
<dbReference type="AlphaFoldDB" id="A6NUA4"/>
<reference evidence="1 2" key="1">
    <citation type="submission" date="2007-04" db="EMBL/GenBank/DDBJ databases">
        <authorList>
            <person name="Fulton L."/>
            <person name="Clifton S."/>
            <person name="Fulton B."/>
            <person name="Xu J."/>
            <person name="Minx P."/>
            <person name="Pepin K.H."/>
            <person name="Johnson M."/>
            <person name="Thiruvilangam P."/>
            <person name="Bhonagiri V."/>
            <person name="Nash W.E."/>
            <person name="Mardis E.R."/>
            <person name="Wilson R.K."/>
        </authorList>
    </citation>
    <scope>NUCLEOTIDE SEQUENCE [LARGE SCALE GENOMIC DNA]</scope>
    <source>
        <strain evidence="1 2">ATCC 29799</strain>
    </source>
</reference>
<reference evidence="1 2" key="2">
    <citation type="submission" date="2007-06" db="EMBL/GenBank/DDBJ databases">
        <title>Draft genome sequence of Pseudoflavonifractor capillosus ATCC 29799.</title>
        <authorList>
            <person name="Sudarsanam P."/>
            <person name="Ley R."/>
            <person name="Guruge J."/>
            <person name="Turnbaugh P.J."/>
            <person name="Mahowald M."/>
            <person name="Liep D."/>
            <person name="Gordon J."/>
        </authorList>
    </citation>
    <scope>NUCLEOTIDE SEQUENCE [LARGE SCALE GENOMIC DNA]</scope>
    <source>
        <strain evidence="1 2">ATCC 29799</strain>
    </source>
</reference>
<evidence type="ECO:0000313" key="1">
    <source>
        <dbReference type="EMBL" id="EDN00451.1"/>
    </source>
</evidence>
<proteinExistence type="predicted"/>
<dbReference type="EMBL" id="AAXG02000011">
    <property type="protein sequence ID" value="EDN00451.1"/>
    <property type="molecule type" value="Genomic_DNA"/>
</dbReference>